<dbReference type="Pfam" id="PF00505">
    <property type="entry name" value="HMG_box"/>
    <property type="match status" value="1"/>
</dbReference>
<dbReference type="Proteomes" id="UP000698800">
    <property type="component" value="Unassembled WGS sequence"/>
</dbReference>
<gene>
    <name evidence="5" type="ORF">FGG08_001674</name>
</gene>
<evidence type="ECO:0000256" key="3">
    <source>
        <dbReference type="SAM" id="MobiDB-lite"/>
    </source>
</evidence>
<feature type="region of interest" description="Disordered" evidence="3">
    <location>
        <begin position="216"/>
        <end position="243"/>
    </location>
</feature>
<accession>A0A9P8I7R0</accession>
<name>A0A9P8I7R0_9PEZI</name>
<feature type="compositionally biased region" description="Basic residues" evidence="3">
    <location>
        <begin position="67"/>
        <end position="112"/>
    </location>
</feature>
<feature type="region of interest" description="Disordered" evidence="3">
    <location>
        <begin position="52"/>
        <end position="127"/>
    </location>
</feature>
<evidence type="ECO:0000313" key="5">
    <source>
        <dbReference type="EMBL" id="KAH0544056.1"/>
    </source>
</evidence>
<dbReference type="InterPro" id="IPR050342">
    <property type="entry name" value="HMGB"/>
</dbReference>
<feature type="compositionally biased region" description="Basic and acidic residues" evidence="3">
    <location>
        <begin position="113"/>
        <end position="127"/>
    </location>
</feature>
<evidence type="ECO:0000256" key="2">
    <source>
        <dbReference type="PROSITE-ProRule" id="PRU00267"/>
    </source>
</evidence>
<dbReference type="AlphaFoldDB" id="A0A9P8I7R0"/>
<evidence type="ECO:0000259" key="4">
    <source>
        <dbReference type="PROSITE" id="PS50118"/>
    </source>
</evidence>
<keyword evidence="6" id="KW-1185">Reference proteome</keyword>
<keyword evidence="2" id="KW-0539">Nucleus</keyword>
<dbReference type="OrthoDB" id="1919336at2759"/>
<dbReference type="PANTHER" id="PTHR48112">
    <property type="entry name" value="HIGH MOBILITY GROUP PROTEIN DSP1"/>
    <property type="match status" value="1"/>
</dbReference>
<dbReference type="EMBL" id="JAGHQL010000023">
    <property type="protein sequence ID" value="KAH0544056.1"/>
    <property type="molecule type" value="Genomic_DNA"/>
</dbReference>
<proteinExistence type="predicted"/>
<evidence type="ECO:0000256" key="1">
    <source>
        <dbReference type="ARBA" id="ARBA00023125"/>
    </source>
</evidence>
<keyword evidence="1 2" id="KW-0238">DNA-binding</keyword>
<dbReference type="GO" id="GO:0005634">
    <property type="term" value="C:nucleus"/>
    <property type="evidence" value="ECO:0007669"/>
    <property type="project" value="UniProtKB-UniRule"/>
</dbReference>
<evidence type="ECO:0000313" key="6">
    <source>
        <dbReference type="Proteomes" id="UP000698800"/>
    </source>
</evidence>
<dbReference type="SUPFAM" id="SSF47095">
    <property type="entry name" value="HMG-box"/>
    <property type="match status" value="2"/>
</dbReference>
<comment type="caution">
    <text evidence="5">The sequence shown here is derived from an EMBL/GenBank/DDBJ whole genome shotgun (WGS) entry which is preliminary data.</text>
</comment>
<dbReference type="PROSITE" id="PS50118">
    <property type="entry name" value="HMG_BOX_2"/>
    <property type="match status" value="1"/>
</dbReference>
<sequence>MLANAGRTTVRRLVVDLSKTPTANLSHGLVSRSVLQAQNAWNGSTVARRLLATTTSDPKSPASKITRTTRKTVTKKPTKSKRSPAKPRAAPKKKVASRKKKVAARPKPVKRKLTPEQKEKAKEKAKAKKERETVLALKKLVLEKPKTLPRSAYMVVFAEFAAKGPAGVKEATAKYKSLTKEELVHYEHIANQNKATNEAIYKKWVESYTPEQIRSANKARASLRRRSPGGRGRFPKLKDERQVPKPPTSFLLFAKERSASGDYKHLKPTETGRLLGKQWRELPEHEKKKYNDVAAESLSRYRETIATVYKDDASQAAKSGAAL</sequence>
<feature type="DNA-binding region" description="HMG box" evidence="2">
    <location>
        <begin position="243"/>
        <end position="310"/>
    </location>
</feature>
<dbReference type="InterPro" id="IPR009071">
    <property type="entry name" value="HMG_box_dom"/>
</dbReference>
<dbReference type="SMART" id="SM00398">
    <property type="entry name" value="HMG"/>
    <property type="match status" value="2"/>
</dbReference>
<dbReference type="InterPro" id="IPR036910">
    <property type="entry name" value="HMG_box_dom_sf"/>
</dbReference>
<dbReference type="CDD" id="cd00084">
    <property type="entry name" value="HMG-box_SF"/>
    <property type="match status" value="1"/>
</dbReference>
<protein>
    <recommendedName>
        <fullName evidence="4">HMG box domain-containing protein</fullName>
    </recommendedName>
</protein>
<dbReference type="GO" id="GO:0003677">
    <property type="term" value="F:DNA binding"/>
    <property type="evidence" value="ECO:0007669"/>
    <property type="project" value="UniProtKB-UniRule"/>
</dbReference>
<feature type="domain" description="HMG box" evidence="4">
    <location>
        <begin position="243"/>
        <end position="310"/>
    </location>
</feature>
<dbReference type="Gene3D" id="1.10.30.10">
    <property type="entry name" value="High mobility group box domain"/>
    <property type="match status" value="2"/>
</dbReference>
<reference evidence="5" key="1">
    <citation type="submission" date="2021-03" db="EMBL/GenBank/DDBJ databases">
        <title>Comparative genomics and phylogenomic investigation of the class Geoglossomycetes provide insights into ecological specialization and systematics.</title>
        <authorList>
            <person name="Melie T."/>
            <person name="Pirro S."/>
            <person name="Miller A.N."/>
            <person name="Quandt A."/>
        </authorList>
    </citation>
    <scope>NUCLEOTIDE SEQUENCE</scope>
    <source>
        <strain evidence="5">GBOQ0MN5Z8</strain>
    </source>
</reference>
<organism evidence="5 6">
    <name type="scientific">Glutinoglossum americanum</name>
    <dbReference type="NCBI Taxonomy" id="1670608"/>
    <lineage>
        <taxon>Eukaryota</taxon>
        <taxon>Fungi</taxon>
        <taxon>Dikarya</taxon>
        <taxon>Ascomycota</taxon>
        <taxon>Pezizomycotina</taxon>
        <taxon>Geoglossomycetes</taxon>
        <taxon>Geoglossales</taxon>
        <taxon>Geoglossaceae</taxon>
        <taxon>Glutinoglossum</taxon>
    </lineage>
</organism>